<keyword evidence="3" id="KW-1185">Reference proteome</keyword>
<dbReference type="KEGG" id="mfn:Ga0123462_0611"/>
<gene>
    <name evidence="2" type="ORF">Ga0123462_0611</name>
</gene>
<proteinExistence type="predicted"/>
<evidence type="ECO:0000313" key="3">
    <source>
        <dbReference type="Proteomes" id="UP000231637"/>
    </source>
</evidence>
<evidence type="ECO:0000256" key="1">
    <source>
        <dbReference type="SAM" id="MobiDB-lite"/>
    </source>
</evidence>
<evidence type="ECO:0000313" key="2">
    <source>
        <dbReference type="EMBL" id="ATX81481.1"/>
    </source>
</evidence>
<organism evidence="2 3">
    <name type="scientific">Mariprofundus ferrinatatus</name>
    <dbReference type="NCBI Taxonomy" id="1921087"/>
    <lineage>
        <taxon>Bacteria</taxon>
        <taxon>Pseudomonadati</taxon>
        <taxon>Pseudomonadota</taxon>
        <taxon>Candidatius Mariprofundia</taxon>
        <taxon>Mariprofundales</taxon>
        <taxon>Mariprofundaceae</taxon>
        <taxon>Mariprofundus</taxon>
    </lineage>
</organism>
<dbReference type="CDD" id="cd22784">
    <property type="entry name" value="DPBB_MltA_YuiC-like"/>
    <property type="match status" value="1"/>
</dbReference>
<feature type="region of interest" description="Disordered" evidence="1">
    <location>
        <begin position="1"/>
        <end position="20"/>
    </location>
</feature>
<accession>A0A2K8L6L6</accession>
<dbReference type="AlphaFoldDB" id="A0A2K8L6L6"/>
<name>A0A2K8L6L6_9PROT</name>
<dbReference type="Proteomes" id="UP000231637">
    <property type="component" value="Chromosome"/>
</dbReference>
<protein>
    <submittedName>
        <fullName evidence="2">3D (Asp-Asp-Asp) domain-containing protein</fullName>
    </submittedName>
</protein>
<sequence>MPLLTGSRPQKPLLRSITDREPAHGNVGRMKHFRKLFLALLFVSLGSCSVAHSGSGSKHTLKVTASAYNSVKAQTHGNPAIGAWGDKLRPGMRVIAVSRDLIKMGLKHNTKVKIEGLPGYYMVKDKMHKRWKRKIDIYMGTDIKAARKWGKRKVKISW</sequence>
<reference evidence="2 3" key="1">
    <citation type="submission" date="2016-12" db="EMBL/GenBank/DDBJ databases">
        <title>Isolation and genomic insights into novel planktonic Zetaproteobacteria from stratified waters of the Chesapeake Bay.</title>
        <authorList>
            <person name="McAllister S.M."/>
            <person name="Kato S."/>
            <person name="Chan C.S."/>
            <person name="Chiu B.K."/>
            <person name="Field E.K."/>
        </authorList>
    </citation>
    <scope>NUCLEOTIDE SEQUENCE [LARGE SCALE GENOMIC DNA]</scope>
    <source>
        <strain evidence="2 3">CP-8</strain>
    </source>
</reference>
<dbReference type="EMBL" id="CP018800">
    <property type="protein sequence ID" value="ATX81481.1"/>
    <property type="molecule type" value="Genomic_DNA"/>
</dbReference>